<gene>
    <name evidence="1" type="ORF">BASA50_000935</name>
</gene>
<dbReference type="EMBL" id="JAFCIX010000577">
    <property type="protein sequence ID" value="KAH6585992.1"/>
    <property type="molecule type" value="Genomic_DNA"/>
</dbReference>
<protein>
    <submittedName>
        <fullName evidence="1">Uncharacterized protein</fullName>
    </submittedName>
</protein>
<dbReference type="Proteomes" id="UP001648503">
    <property type="component" value="Unassembled WGS sequence"/>
</dbReference>
<sequence length="95" mass="10492">MKLASLQIKHVEFINATLAWYSLLKDRLVCLIGDDCWTNKTTTDLIGTPLLGCRSHQHSLAVEAYIGENLAVESELVGKPMSKSSTLRESQVGFV</sequence>
<comment type="caution">
    <text evidence="1">The sequence shown here is derived from an EMBL/GenBank/DDBJ whole genome shotgun (WGS) entry which is preliminary data.</text>
</comment>
<dbReference type="PANTHER" id="PTHR40866">
    <property type="entry name" value="BED-TYPE DOMAIN-CONTAINING PROTEIN"/>
    <property type="match status" value="1"/>
</dbReference>
<proteinExistence type="predicted"/>
<name>A0ABQ8ESR8_9FUNG</name>
<dbReference type="PANTHER" id="PTHR40866:SF1">
    <property type="entry name" value="BED-TYPE DOMAIN-CONTAINING PROTEIN"/>
    <property type="match status" value="1"/>
</dbReference>
<keyword evidence="2" id="KW-1185">Reference proteome</keyword>
<evidence type="ECO:0000313" key="2">
    <source>
        <dbReference type="Proteomes" id="UP001648503"/>
    </source>
</evidence>
<organism evidence="1 2">
    <name type="scientific">Batrachochytrium salamandrivorans</name>
    <dbReference type="NCBI Taxonomy" id="1357716"/>
    <lineage>
        <taxon>Eukaryota</taxon>
        <taxon>Fungi</taxon>
        <taxon>Fungi incertae sedis</taxon>
        <taxon>Chytridiomycota</taxon>
        <taxon>Chytridiomycota incertae sedis</taxon>
        <taxon>Chytridiomycetes</taxon>
        <taxon>Rhizophydiales</taxon>
        <taxon>Rhizophydiales incertae sedis</taxon>
        <taxon>Batrachochytrium</taxon>
    </lineage>
</organism>
<evidence type="ECO:0000313" key="1">
    <source>
        <dbReference type="EMBL" id="KAH6585992.1"/>
    </source>
</evidence>
<accession>A0ABQ8ESR8</accession>
<reference evidence="1 2" key="1">
    <citation type="submission" date="2021-02" db="EMBL/GenBank/DDBJ databases">
        <title>Variation within the Batrachochytrium salamandrivorans European outbreak.</title>
        <authorList>
            <person name="Kelly M."/>
            <person name="Pasmans F."/>
            <person name="Shea T.P."/>
            <person name="Munoz J.F."/>
            <person name="Carranza S."/>
            <person name="Cuomo C.A."/>
            <person name="Martel A."/>
        </authorList>
    </citation>
    <scope>NUCLEOTIDE SEQUENCE [LARGE SCALE GENOMIC DNA]</scope>
    <source>
        <strain evidence="1 2">AMFP18/2</strain>
    </source>
</reference>